<dbReference type="OrthoDB" id="2384430at2759"/>
<organism evidence="2 3">
    <name type="scientific">Linnemannia schmuckeri</name>
    <dbReference type="NCBI Taxonomy" id="64567"/>
    <lineage>
        <taxon>Eukaryota</taxon>
        <taxon>Fungi</taxon>
        <taxon>Fungi incertae sedis</taxon>
        <taxon>Mucoromycota</taxon>
        <taxon>Mortierellomycotina</taxon>
        <taxon>Mortierellomycetes</taxon>
        <taxon>Mortierellales</taxon>
        <taxon>Mortierellaceae</taxon>
        <taxon>Linnemannia</taxon>
    </lineage>
</organism>
<feature type="compositionally biased region" description="Basic and acidic residues" evidence="1">
    <location>
        <begin position="152"/>
        <end position="165"/>
    </location>
</feature>
<reference evidence="2" key="1">
    <citation type="journal article" date="2020" name="Fungal Divers.">
        <title>Resolving the Mortierellaceae phylogeny through synthesis of multi-gene phylogenetics and phylogenomics.</title>
        <authorList>
            <person name="Vandepol N."/>
            <person name="Liber J."/>
            <person name="Desiro A."/>
            <person name="Na H."/>
            <person name="Kennedy M."/>
            <person name="Barry K."/>
            <person name="Grigoriev I.V."/>
            <person name="Miller A.N."/>
            <person name="O'Donnell K."/>
            <person name="Stajich J.E."/>
            <person name="Bonito G."/>
        </authorList>
    </citation>
    <scope>NUCLEOTIDE SEQUENCE</scope>
    <source>
        <strain evidence="2">NRRL 6426</strain>
    </source>
</reference>
<dbReference type="PANTHER" id="PTHR45011">
    <property type="entry name" value="DAP3-BINDING CELL DEATH ENHANCER 1"/>
    <property type="match status" value="1"/>
</dbReference>
<dbReference type="SUPFAM" id="SSF81901">
    <property type="entry name" value="HCP-like"/>
    <property type="match status" value="3"/>
</dbReference>
<name>A0A9P5V8R3_9FUNG</name>
<dbReference type="InterPro" id="IPR006597">
    <property type="entry name" value="Sel1-like"/>
</dbReference>
<dbReference type="InterPro" id="IPR052748">
    <property type="entry name" value="ISR_Activator"/>
</dbReference>
<dbReference type="EMBL" id="JAAAUQ010000836">
    <property type="protein sequence ID" value="KAF9147285.1"/>
    <property type="molecule type" value="Genomic_DNA"/>
</dbReference>
<dbReference type="AlphaFoldDB" id="A0A9P5V8R3"/>
<feature type="compositionally biased region" description="Basic and acidic residues" evidence="1">
    <location>
        <begin position="1"/>
        <end position="11"/>
    </location>
</feature>
<dbReference type="InterPro" id="IPR011990">
    <property type="entry name" value="TPR-like_helical_dom_sf"/>
</dbReference>
<comment type="caution">
    <text evidence="2">The sequence shown here is derived from an EMBL/GenBank/DDBJ whole genome shotgun (WGS) entry which is preliminary data.</text>
</comment>
<keyword evidence="3" id="KW-1185">Reference proteome</keyword>
<feature type="region of interest" description="Disordered" evidence="1">
    <location>
        <begin position="1"/>
        <end position="28"/>
    </location>
</feature>
<dbReference type="Pfam" id="PF08238">
    <property type="entry name" value="Sel1"/>
    <property type="match status" value="8"/>
</dbReference>
<evidence type="ECO:0000313" key="3">
    <source>
        <dbReference type="Proteomes" id="UP000748756"/>
    </source>
</evidence>
<evidence type="ECO:0008006" key="4">
    <source>
        <dbReference type="Google" id="ProtNLM"/>
    </source>
</evidence>
<evidence type="ECO:0000313" key="2">
    <source>
        <dbReference type="EMBL" id="KAF9147285.1"/>
    </source>
</evidence>
<feature type="compositionally biased region" description="Basic and acidic residues" evidence="1">
    <location>
        <begin position="176"/>
        <end position="185"/>
    </location>
</feature>
<dbReference type="SMART" id="SM00671">
    <property type="entry name" value="SEL1"/>
    <property type="match status" value="8"/>
</dbReference>
<dbReference type="Proteomes" id="UP000748756">
    <property type="component" value="Unassembled WGS sequence"/>
</dbReference>
<dbReference type="Gene3D" id="1.25.40.10">
    <property type="entry name" value="Tetratricopeptide repeat domain"/>
    <property type="match status" value="2"/>
</dbReference>
<feature type="compositionally biased region" description="Polar residues" evidence="1">
    <location>
        <begin position="128"/>
        <end position="137"/>
    </location>
</feature>
<evidence type="ECO:0000256" key="1">
    <source>
        <dbReference type="SAM" id="MobiDB-lite"/>
    </source>
</evidence>
<accession>A0A9P5V8R3</accession>
<dbReference type="PANTHER" id="PTHR45011:SF1">
    <property type="entry name" value="DAP3-BINDING CELL DEATH ENHANCER 1"/>
    <property type="match status" value="1"/>
</dbReference>
<gene>
    <name evidence="2" type="ORF">BG015_011102</name>
</gene>
<sequence length="569" mass="62831">MPVDATREHVQGFHSVHKSQQPSTTSIPLDSPDVIHIDCYTDPNTNKDVILWEDIQQAFDDALCVRHKTKVLSFVKGEDLSALEPRRVAAMPDVVLDVVVGGGLPTTSATVTADMTASLQRAVEELSLNTPRQNPTGSAPYKPPCGNNPETMRNESHFDEPEKMPPLRGAQANERCTQDNNHRGAIDTPPSEATSTTTKQLDDPQDNITTTDMSLIQTMVNANHGDANAMVTLGDRYKDGREVHKDDQTAIDWYCKAAEQGHPRAQYNVGLLHEQGYGDVPQDHAKAYEWFLKSAVQGYVDAQAKVSQAYTKGTGVPKDNIKAMEWAVKAAENGHTEMQYDMGDAYEKGHGVPQSDSKSFEWYLKSAEQGFAAAQARVAAAFMAGRDVPRDYAKAVEWYFKAADQGLAEAQFALGSIHKQGSQGPSQDKSMAIDWYLKAAKQGHIEAQSLLRELYCGNMYNSAIFVRSQSKIKEWFIVAADQGVAHAQFCMGDMYTNGRGVGMDDFKAFGWYLKAAEQGDTKAQDFVARRYEAGIGVTESREKSIEWYARLAKGGDIDAVETLRHMLLE</sequence>
<feature type="region of interest" description="Disordered" evidence="1">
    <location>
        <begin position="128"/>
        <end position="207"/>
    </location>
</feature>
<feature type="compositionally biased region" description="Polar residues" evidence="1">
    <location>
        <begin position="18"/>
        <end position="28"/>
    </location>
</feature>
<protein>
    <recommendedName>
        <fullName evidence="4">HCP-like protein</fullName>
    </recommendedName>
</protein>
<proteinExistence type="predicted"/>